<dbReference type="SUPFAM" id="SSF64496">
    <property type="entry name" value="DNA-binding domain of intron-encoded endonucleases"/>
    <property type="match status" value="1"/>
</dbReference>
<dbReference type="InterPro" id="IPR011335">
    <property type="entry name" value="Restrct_endonuc-II-like"/>
</dbReference>
<name>A0A0F9BII5_9ZZZZ</name>
<dbReference type="InterPro" id="IPR007569">
    <property type="entry name" value="DUF559"/>
</dbReference>
<dbReference type="AlphaFoldDB" id="A0A0F9BII5"/>
<evidence type="ECO:0000313" key="2">
    <source>
        <dbReference type="EMBL" id="KKK90369.1"/>
    </source>
</evidence>
<dbReference type="Pfam" id="PF04480">
    <property type="entry name" value="DUF559"/>
    <property type="match status" value="1"/>
</dbReference>
<evidence type="ECO:0000259" key="1">
    <source>
        <dbReference type="Pfam" id="PF04480"/>
    </source>
</evidence>
<sequence>MRGKHHSKKTKEKLSKRFLGCKNPKVKLSRAKQIFPIKDTLIEVKIQNFLKQLGIEFFTHQRMNIKHSYQCDILIPSKNLVIECDGDYWHNYPTGTDIDHIRTSELLKSGFRVLRLWEFEIKDMELNYFKEKIR</sequence>
<proteinExistence type="predicted"/>
<dbReference type="SUPFAM" id="SSF52980">
    <property type="entry name" value="Restriction endonuclease-like"/>
    <property type="match status" value="1"/>
</dbReference>
<reference evidence="2" key="1">
    <citation type="journal article" date="2015" name="Nature">
        <title>Complex archaea that bridge the gap between prokaryotes and eukaryotes.</title>
        <authorList>
            <person name="Spang A."/>
            <person name="Saw J.H."/>
            <person name="Jorgensen S.L."/>
            <person name="Zaremba-Niedzwiedzka K."/>
            <person name="Martijn J."/>
            <person name="Lind A.E."/>
            <person name="van Eijk R."/>
            <person name="Schleper C."/>
            <person name="Guy L."/>
            <person name="Ettema T.J."/>
        </authorList>
    </citation>
    <scope>NUCLEOTIDE SEQUENCE</scope>
</reference>
<organism evidence="2">
    <name type="scientific">marine sediment metagenome</name>
    <dbReference type="NCBI Taxonomy" id="412755"/>
    <lineage>
        <taxon>unclassified sequences</taxon>
        <taxon>metagenomes</taxon>
        <taxon>ecological metagenomes</taxon>
    </lineage>
</organism>
<accession>A0A0F9BII5</accession>
<protein>
    <recommendedName>
        <fullName evidence="1">DUF559 domain-containing protein</fullName>
    </recommendedName>
</protein>
<dbReference type="EMBL" id="LAZR01049132">
    <property type="protein sequence ID" value="KKK90369.1"/>
    <property type="molecule type" value="Genomic_DNA"/>
</dbReference>
<comment type="caution">
    <text evidence="2">The sequence shown here is derived from an EMBL/GenBank/DDBJ whole genome shotgun (WGS) entry which is preliminary data.</text>
</comment>
<dbReference type="Gene3D" id="3.40.960.10">
    <property type="entry name" value="VSR Endonuclease"/>
    <property type="match status" value="1"/>
</dbReference>
<feature type="domain" description="DUF559" evidence="1">
    <location>
        <begin position="39"/>
        <end position="123"/>
    </location>
</feature>
<gene>
    <name evidence="2" type="ORF">LCGC14_2723680</name>
</gene>